<dbReference type="GO" id="GO:0005524">
    <property type="term" value="F:ATP binding"/>
    <property type="evidence" value="ECO:0007669"/>
    <property type="project" value="UniProtKB-UniRule"/>
</dbReference>
<keyword evidence="4 7" id="KW-0547">Nucleotide-binding</keyword>
<dbReference type="RefSeq" id="WP_151967501.1">
    <property type="nucleotide sequence ID" value="NZ_AP019860.1"/>
</dbReference>
<dbReference type="Gene3D" id="3.30.200.20">
    <property type="entry name" value="Phosphorylase Kinase, domain 1"/>
    <property type="match status" value="1"/>
</dbReference>
<dbReference type="EMBL" id="AP019860">
    <property type="protein sequence ID" value="BBM83295.1"/>
    <property type="molecule type" value="Genomic_DNA"/>
</dbReference>
<feature type="coiled-coil region" evidence="8">
    <location>
        <begin position="398"/>
        <end position="425"/>
    </location>
</feature>
<dbReference type="SMART" id="SM00320">
    <property type="entry name" value="WD40"/>
    <property type="match status" value="2"/>
</dbReference>
<sequence>MREKNWYLRLESENKVFGPFSKQELVAFHRQGKLSREHVVSKDHKHWVGALQILSSFEETRRLRAPQQPISGHSHSSFVKTKKLSLPLDNQVGHYRILGELGRGGMGIVYKAEDLKLNRVCALKVIHHQQLTNSRSVERFIEEARSIGHLKHRNIVTIHEIITTPIHMFAMEYVAGQTLQKYLLADDFDIQRFMQIILEVCAALEYAHERQVIHRDLKPENIMITTEGHAKVMDFGIARRLDAEKTLSKTDEIVGTPAYMAIELLNGGKADQRSDIYAVGVMIYEALTGSKPFVGKTPVQIFFQMARKDPTPPSKLHPKTNKDLEAVCLKCLEKSPEKRFQTVRPLRDEIERFLNNKPVLTHSPGIVSKTRKWCERNPVAAGLCLLMFISIIMTIYLLASHARELEDSNNQLQTAEQATKKALQEKKRALVKSQQKLALAHMKMSEYHIATRFYTKAQKDLLAAKNIFGASPGQSKHLNDIAMALNYTTTPILPRLAKKIPFEAKDFDFSSNGQYFLLYRKKQLFVWNTSVLIRDEENFSSPQQIVPIGSSIFSITNDGQNVAYAVRNEVRIYNLARKKVEKKFSFGGRIKFLTFSPNGRFMGVSVIRSRTSFENMIVDLQQDKQFLFDEVRRESLANITFSHDSSRALCRLHIGIQVMNLNDKKVNSLWYAGNPVAGAAFTPNKRVFVYDKAGNILVWNAASKAKQQDILFAAHPNKHINHVVFSQDRRFFATVAEGREVVLWDMMTRGKILSFTVDSPIYEIRFDRNNRHLQMVCVKEKLYYYCWKIEPNLQKQLFVSKKIAQQFDELQKFITHANSFSSGGIAFSPSKRYVAMPILTHLLMWDLQKSTFSHIAASVMYQELLKITFSPQEKTVAYSFNKNHVEWQNLETGEITSLSLPRRSHGLIFWNENVLLFNSDKQLFAYDMVAEKYILQKPYYNRVLRALEISHDRKWIALIRENVVHIFDHEKILDKNYEGTVVPMNFRGHFCAWSKNSKRFSISDAKEVAIFDRVEERWELVKYIRSPFDIVRVSLSPDGKYMCVFGRNQMFIEHLESGTRKPVWTGYFLGTSASLDCDWKYLAIPSIQRGVVLYNFPYGRDTSFY</sequence>
<dbReference type="GO" id="GO:0004674">
    <property type="term" value="F:protein serine/threonine kinase activity"/>
    <property type="evidence" value="ECO:0007669"/>
    <property type="project" value="UniProtKB-KW"/>
</dbReference>
<dbReference type="InterPro" id="IPR000719">
    <property type="entry name" value="Prot_kinase_dom"/>
</dbReference>
<dbReference type="SUPFAM" id="SSF82171">
    <property type="entry name" value="DPP6 N-terminal domain-like"/>
    <property type="match status" value="2"/>
</dbReference>
<reference evidence="11 12" key="1">
    <citation type="submission" date="2019-08" db="EMBL/GenBank/DDBJ databases">
        <title>Complete genome sequence of Candidatus Uab amorphum.</title>
        <authorList>
            <person name="Shiratori T."/>
            <person name="Suzuki S."/>
            <person name="Kakizawa Y."/>
            <person name="Ishida K."/>
        </authorList>
    </citation>
    <scope>NUCLEOTIDE SEQUENCE [LARGE SCALE GENOMIC DNA]</scope>
    <source>
        <strain evidence="11 12">SRT547</strain>
    </source>
</reference>
<dbReference type="SUPFAM" id="SSF56112">
    <property type="entry name" value="Protein kinase-like (PK-like)"/>
    <property type="match status" value="1"/>
</dbReference>
<dbReference type="Proteomes" id="UP000326354">
    <property type="component" value="Chromosome"/>
</dbReference>
<evidence type="ECO:0000259" key="10">
    <source>
        <dbReference type="PROSITE" id="PS50011"/>
    </source>
</evidence>
<evidence type="ECO:0000256" key="3">
    <source>
        <dbReference type="ARBA" id="ARBA00022679"/>
    </source>
</evidence>
<evidence type="ECO:0000256" key="5">
    <source>
        <dbReference type="ARBA" id="ARBA00022777"/>
    </source>
</evidence>
<keyword evidence="6 7" id="KW-0067">ATP-binding</keyword>
<dbReference type="FunFam" id="1.10.510.10:FF:000021">
    <property type="entry name" value="Serine/threonine protein kinase"/>
    <property type="match status" value="1"/>
</dbReference>
<dbReference type="PANTHER" id="PTHR43289">
    <property type="entry name" value="MITOGEN-ACTIVATED PROTEIN KINASE KINASE KINASE 20-RELATED"/>
    <property type="match status" value="1"/>
</dbReference>
<dbReference type="PROSITE" id="PS50011">
    <property type="entry name" value="PROTEIN_KINASE_DOM"/>
    <property type="match status" value="1"/>
</dbReference>
<keyword evidence="9" id="KW-0812">Transmembrane</keyword>
<evidence type="ECO:0000256" key="2">
    <source>
        <dbReference type="ARBA" id="ARBA00022527"/>
    </source>
</evidence>
<feature type="transmembrane region" description="Helical" evidence="9">
    <location>
        <begin position="379"/>
        <end position="399"/>
    </location>
</feature>
<gene>
    <name evidence="11" type="ORF">UABAM_01646</name>
</gene>
<dbReference type="Pfam" id="PF00069">
    <property type="entry name" value="Pkinase"/>
    <property type="match status" value="1"/>
</dbReference>
<keyword evidence="3" id="KW-0808">Transferase</keyword>
<dbReference type="EC" id="2.7.11.1" evidence="1"/>
<evidence type="ECO:0000256" key="4">
    <source>
        <dbReference type="ARBA" id="ARBA00022741"/>
    </source>
</evidence>
<dbReference type="InterPro" id="IPR015943">
    <property type="entry name" value="WD40/YVTN_repeat-like_dom_sf"/>
</dbReference>
<dbReference type="InterPro" id="IPR001680">
    <property type="entry name" value="WD40_rpt"/>
</dbReference>
<accession>A0A5S9IMH8</accession>
<keyword evidence="12" id="KW-1185">Reference proteome</keyword>
<evidence type="ECO:0000256" key="9">
    <source>
        <dbReference type="SAM" id="Phobius"/>
    </source>
</evidence>
<dbReference type="InterPro" id="IPR008271">
    <property type="entry name" value="Ser/Thr_kinase_AS"/>
</dbReference>
<keyword evidence="9" id="KW-1133">Transmembrane helix</keyword>
<dbReference type="AlphaFoldDB" id="A0A5S9IMH8"/>
<protein>
    <recommendedName>
        <fullName evidence="1">non-specific serine/threonine protein kinase</fullName>
        <ecNumber evidence="1">2.7.11.1</ecNumber>
    </recommendedName>
</protein>
<evidence type="ECO:0000313" key="12">
    <source>
        <dbReference type="Proteomes" id="UP000326354"/>
    </source>
</evidence>
<dbReference type="KEGG" id="uam:UABAM_01646"/>
<evidence type="ECO:0000313" key="11">
    <source>
        <dbReference type="EMBL" id="BBM83295.1"/>
    </source>
</evidence>
<keyword evidence="5 11" id="KW-0418">Kinase</keyword>
<dbReference type="InterPro" id="IPR011009">
    <property type="entry name" value="Kinase-like_dom_sf"/>
</dbReference>
<dbReference type="PROSITE" id="PS00108">
    <property type="entry name" value="PROTEIN_KINASE_ST"/>
    <property type="match status" value="1"/>
</dbReference>
<proteinExistence type="predicted"/>
<dbReference type="PROSITE" id="PS00107">
    <property type="entry name" value="PROTEIN_KINASE_ATP"/>
    <property type="match status" value="1"/>
</dbReference>
<keyword evidence="2" id="KW-0723">Serine/threonine-protein kinase</keyword>
<dbReference type="Gene3D" id="1.10.510.10">
    <property type="entry name" value="Transferase(Phosphotransferase) domain 1"/>
    <property type="match status" value="1"/>
</dbReference>
<dbReference type="PANTHER" id="PTHR43289:SF6">
    <property type="entry name" value="SERINE_THREONINE-PROTEIN KINASE NEKL-3"/>
    <property type="match status" value="1"/>
</dbReference>
<evidence type="ECO:0000256" key="1">
    <source>
        <dbReference type="ARBA" id="ARBA00012513"/>
    </source>
</evidence>
<evidence type="ECO:0000256" key="8">
    <source>
        <dbReference type="SAM" id="Coils"/>
    </source>
</evidence>
<keyword evidence="8" id="KW-0175">Coiled coil</keyword>
<dbReference type="SMART" id="SM00220">
    <property type="entry name" value="S_TKc"/>
    <property type="match status" value="1"/>
</dbReference>
<evidence type="ECO:0000256" key="7">
    <source>
        <dbReference type="PROSITE-ProRule" id="PRU10141"/>
    </source>
</evidence>
<keyword evidence="9" id="KW-0472">Membrane</keyword>
<feature type="domain" description="Protein kinase" evidence="10">
    <location>
        <begin position="95"/>
        <end position="354"/>
    </location>
</feature>
<name>A0A5S9IMH8_UABAM</name>
<feature type="binding site" evidence="7">
    <location>
        <position position="124"/>
    </location>
    <ligand>
        <name>ATP</name>
        <dbReference type="ChEBI" id="CHEBI:30616"/>
    </ligand>
</feature>
<dbReference type="Gene3D" id="2.130.10.10">
    <property type="entry name" value="YVTN repeat-like/Quinoprotein amine dehydrogenase"/>
    <property type="match status" value="3"/>
</dbReference>
<evidence type="ECO:0000256" key="6">
    <source>
        <dbReference type="ARBA" id="ARBA00022840"/>
    </source>
</evidence>
<dbReference type="OrthoDB" id="1022767at2"/>
<dbReference type="InterPro" id="IPR017441">
    <property type="entry name" value="Protein_kinase_ATP_BS"/>
</dbReference>
<organism evidence="11 12">
    <name type="scientific">Uabimicrobium amorphum</name>
    <dbReference type="NCBI Taxonomy" id="2596890"/>
    <lineage>
        <taxon>Bacteria</taxon>
        <taxon>Pseudomonadati</taxon>
        <taxon>Planctomycetota</taxon>
        <taxon>Candidatus Uabimicrobiia</taxon>
        <taxon>Candidatus Uabimicrobiales</taxon>
        <taxon>Candidatus Uabimicrobiaceae</taxon>
        <taxon>Candidatus Uabimicrobium</taxon>
    </lineage>
</organism>
<dbReference type="CDD" id="cd14014">
    <property type="entry name" value="STKc_PknB_like"/>
    <property type="match status" value="1"/>
</dbReference>